<dbReference type="Proteomes" id="UP000095287">
    <property type="component" value="Unplaced"/>
</dbReference>
<evidence type="ECO:0000313" key="3">
    <source>
        <dbReference type="WBParaSite" id="L893_g17338.t1"/>
    </source>
</evidence>
<sequence>MTRLFSETLESQCERDSARSVASQVRIHWAFCGGLSTCGARRTKRGRVAARDRSPRWPGDGHVNHRRRPVDVAAGSGLRNRIDRRGGCWRVGMSQVNLEMALEDRLLKTLIYQVQLRRHDAK</sequence>
<accession>A0A1I7YKG9</accession>
<evidence type="ECO:0000313" key="2">
    <source>
        <dbReference type="Proteomes" id="UP000095287"/>
    </source>
</evidence>
<reference evidence="3" key="1">
    <citation type="submission" date="2016-11" db="UniProtKB">
        <authorList>
            <consortium name="WormBaseParasite"/>
        </authorList>
    </citation>
    <scope>IDENTIFICATION</scope>
</reference>
<evidence type="ECO:0000256" key="1">
    <source>
        <dbReference type="SAM" id="MobiDB-lite"/>
    </source>
</evidence>
<dbReference type="AlphaFoldDB" id="A0A1I7YKG9"/>
<protein>
    <submittedName>
        <fullName evidence="3">Uncharacterized protein</fullName>
    </submittedName>
</protein>
<dbReference type="WBParaSite" id="L893_g17338.t1">
    <property type="protein sequence ID" value="L893_g17338.t1"/>
    <property type="gene ID" value="L893_g17338"/>
</dbReference>
<organism evidence="2 3">
    <name type="scientific">Steinernema glaseri</name>
    <dbReference type="NCBI Taxonomy" id="37863"/>
    <lineage>
        <taxon>Eukaryota</taxon>
        <taxon>Metazoa</taxon>
        <taxon>Ecdysozoa</taxon>
        <taxon>Nematoda</taxon>
        <taxon>Chromadorea</taxon>
        <taxon>Rhabditida</taxon>
        <taxon>Tylenchina</taxon>
        <taxon>Panagrolaimomorpha</taxon>
        <taxon>Strongyloidoidea</taxon>
        <taxon>Steinernematidae</taxon>
        <taxon>Steinernema</taxon>
    </lineage>
</organism>
<proteinExistence type="predicted"/>
<keyword evidence="2" id="KW-1185">Reference proteome</keyword>
<feature type="region of interest" description="Disordered" evidence="1">
    <location>
        <begin position="43"/>
        <end position="72"/>
    </location>
</feature>
<name>A0A1I7YKG9_9BILA</name>